<dbReference type="GO" id="GO:0043565">
    <property type="term" value="F:sequence-specific DNA binding"/>
    <property type="evidence" value="ECO:0007669"/>
    <property type="project" value="InterPro"/>
</dbReference>
<evidence type="ECO:0000256" key="3">
    <source>
        <dbReference type="ARBA" id="ARBA00023163"/>
    </source>
</evidence>
<comment type="caution">
    <text evidence="5">The sequence shown here is derived from an EMBL/GenBank/DDBJ whole genome shotgun (WGS) entry which is preliminary data.</text>
</comment>
<dbReference type="AlphaFoldDB" id="A0A2S8HE59"/>
<dbReference type="Proteomes" id="UP000239687">
    <property type="component" value="Unassembled WGS sequence"/>
</dbReference>
<dbReference type="InterPro" id="IPR018060">
    <property type="entry name" value="HTH_AraC"/>
</dbReference>
<evidence type="ECO:0000256" key="2">
    <source>
        <dbReference type="ARBA" id="ARBA00023125"/>
    </source>
</evidence>
<organism evidence="5 6">
    <name type="scientific">Pseudomonas frederiksbergensis</name>
    <dbReference type="NCBI Taxonomy" id="104087"/>
    <lineage>
        <taxon>Bacteria</taxon>
        <taxon>Pseudomonadati</taxon>
        <taxon>Pseudomonadota</taxon>
        <taxon>Gammaproteobacteria</taxon>
        <taxon>Pseudomonadales</taxon>
        <taxon>Pseudomonadaceae</taxon>
        <taxon>Pseudomonas</taxon>
    </lineage>
</organism>
<dbReference type="SMART" id="SM00342">
    <property type="entry name" value="HTH_ARAC"/>
    <property type="match status" value="1"/>
</dbReference>
<evidence type="ECO:0000313" key="6">
    <source>
        <dbReference type="Proteomes" id="UP000239687"/>
    </source>
</evidence>
<proteinExistence type="predicted"/>
<name>A0A2S8HE59_9PSED</name>
<dbReference type="RefSeq" id="WP_105345686.1">
    <property type="nucleotide sequence ID" value="NZ_PUIN01000013.1"/>
</dbReference>
<keyword evidence="2" id="KW-0238">DNA-binding</keyword>
<evidence type="ECO:0000259" key="4">
    <source>
        <dbReference type="PROSITE" id="PS01124"/>
    </source>
</evidence>
<dbReference type="InterPro" id="IPR046532">
    <property type="entry name" value="DUF6597"/>
</dbReference>
<reference evidence="5 6" key="1">
    <citation type="submission" date="2018-02" db="EMBL/GenBank/DDBJ databases">
        <title>Draft genome sequencing of Pseudomonas frederiksbergensis 11-D3.</title>
        <authorList>
            <person name="Zheng B.-X."/>
        </authorList>
    </citation>
    <scope>NUCLEOTIDE SEQUENCE [LARGE SCALE GENOMIC DNA]</scope>
    <source>
        <strain evidence="5 6">11-D3</strain>
    </source>
</reference>
<dbReference type="PANTHER" id="PTHR46796">
    <property type="entry name" value="HTH-TYPE TRANSCRIPTIONAL ACTIVATOR RHAS-RELATED"/>
    <property type="match status" value="1"/>
</dbReference>
<dbReference type="EMBL" id="PUIN01000013">
    <property type="protein sequence ID" value="PQP00713.1"/>
    <property type="molecule type" value="Genomic_DNA"/>
</dbReference>
<dbReference type="PANTHER" id="PTHR46796:SF13">
    <property type="entry name" value="HTH-TYPE TRANSCRIPTIONAL ACTIVATOR RHAS"/>
    <property type="match status" value="1"/>
</dbReference>
<evidence type="ECO:0000256" key="1">
    <source>
        <dbReference type="ARBA" id="ARBA00023015"/>
    </source>
</evidence>
<evidence type="ECO:0000313" key="5">
    <source>
        <dbReference type="EMBL" id="PQP00713.1"/>
    </source>
</evidence>
<gene>
    <name evidence="5" type="ORF">C5612_22480</name>
</gene>
<keyword evidence="1" id="KW-0805">Transcription regulation</keyword>
<dbReference type="GO" id="GO:0003700">
    <property type="term" value="F:DNA-binding transcription factor activity"/>
    <property type="evidence" value="ECO:0007669"/>
    <property type="project" value="InterPro"/>
</dbReference>
<dbReference type="PROSITE" id="PS01124">
    <property type="entry name" value="HTH_ARAC_FAMILY_2"/>
    <property type="match status" value="1"/>
</dbReference>
<feature type="domain" description="HTH araC/xylS-type" evidence="4">
    <location>
        <begin position="155"/>
        <end position="257"/>
    </location>
</feature>
<dbReference type="Pfam" id="PF20240">
    <property type="entry name" value="DUF6597"/>
    <property type="match status" value="1"/>
</dbReference>
<dbReference type="InterPro" id="IPR050204">
    <property type="entry name" value="AraC_XylS_family_regulators"/>
</dbReference>
<protein>
    <recommendedName>
        <fullName evidence="4">HTH araC/xylS-type domain-containing protein</fullName>
    </recommendedName>
</protein>
<keyword evidence="3" id="KW-0804">Transcription</keyword>
<dbReference type="Gene3D" id="1.10.10.60">
    <property type="entry name" value="Homeodomain-like"/>
    <property type="match status" value="1"/>
</dbReference>
<accession>A0A2S8HE59</accession>
<sequence>MNVFNQYPALRLRPFIDRLWGWENESPEVVHLPTLLPGTGAELYFHYGEPFRIKAKEDCSFTVSPGHLFCIRSRPINLSPISGIGFIAVRFKIGMLQRFTDIPANELADCQLSVEDIWGRAGTKLLRHLSYAIDRQERIALIQSFLADHLRPSTDLLVEQAMTTLYRGCSTISIESLASTLSLGRRQLERRWKMFSGQSPNETKCLSRFQQTIRSLMLEPSAETIDRALACGYYDQAHFIHDFQRRVGLAPYQHLRVARTKTHFYNTPLRKAGILGTLSP</sequence>
<dbReference type="Pfam" id="PF12833">
    <property type="entry name" value="HTH_18"/>
    <property type="match status" value="1"/>
</dbReference>